<dbReference type="InterPro" id="IPR016148">
    <property type="entry name" value="Pili_assmbl_chaperone_C"/>
</dbReference>
<evidence type="ECO:0000256" key="7">
    <source>
        <dbReference type="ARBA" id="ARBA00023319"/>
    </source>
</evidence>
<dbReference type="PANTHER" id="PTHR30251:SF2">
    <property type="entry name" value="FIMBRIAL CHAPERONE YADV-RELATED"/>
    <property type="match status" value="1"/>
</dbReference>
<comment type="subcellular location">
    <subcellularLocation>
        <location evidence="1 8">Periplasm</location>
    </subcellularLocation>
</comment>
<evidence type="ECO:0000256" key="4">
    <source>
        <dbReference type="ARBA" id="ARBA00022729"/>
    </source>
</evidence>
<proteinExistence type="inferred from homology"/>
<evidence type="ECO:0000313" key="12">
    <source>
        <dbReference type="EMBL" id="KML46883.1"/>
    </source>
</evidence>
<dbReference type="Pfam" id="PF02753">
    <property type="entry name" value="PapD_C"/>
    <property type="match status" value="1"/>
</dbReference>
<dbReference type="Pfam" id="PF00345">
    <property type="entry name" value="PapD_N"/>
    <property type="match status" value="1"/>
</dbReference>
<evidence type="ECO:0000256" key="5">
    <source>
        <dbReference type="ARBA" id="ARBA00022764"/>
    </source>
</evidence>
<dbReference type="SUPFAM" id="SSF49584">
    <property type="entry name" value="Periplasmic chaperone C-domain"/>
    <property type="match status" value="1"/>
</dbReference>
<evidence type="ECO:0000259" key="11">
    <source>
        <dbReference type="Pfam" id="PF02753"/>
    </source>
</evidence>
<evidence type="ECO:0000256" key="3">
    <source>
        <dbReference type="ARBA" id="ARBA00022558"/>
    </source>
</evidence>
<feature type="domain" description="Pili assembly chaperone N-terminal" evidence="10">
    <location>
        <begin position="26"/>
        <end position="148"/>
    </location>
</feature>
<comment type="caution">
    <text evidence="12">The sequence shown here is derived from an EMBL/GenBank/DDBJ whole genome shotgun (WGS) entry which is preliminary data.</text>
</comment>
<name>A0A0J5ZAV4_BURCE</name>
<evidence type="ECO:0000256" key="8">
    <source>
        <dbReference type="RuleBase" id="RU003918"/>
    </source>
</evidence>
<dbReference type="AlphaFoldDB" id="A0A0J5ZAV4"/>
<dbReference type="InterPro" id="IPR016147">
    <property type="entry name" value="Pili_assmbl_chaperone_N"/>
</dbReference>
<reference evidence="12 13" key="1">
    <citation type="submission" date="2015-05" db="EMBL/GenBank/DDBJ databases">
        <title>Draft genome of Burkholderia cepacia LK29.</title>
        <authorList>
            <person name="Chan X.Y."/>
        </authorList>
    </citation>
    <scope>NUCLEOTIDE SEQUENCE [LARGE SCALE GENOMIC DNA]</scope>
    <source>
        <strain evidence="12 13">LK29</strain>
    </source>
</reference>
<dbReference type="EMBL" id="LDWR01000069">
    <property type="protein sequence ID" value="KML46883.1"/>
    <property type="molecule type" value="Genomic_DNA"/>
</dbReference>
<gene>
    <name evidence="12" type="ORF">VL15_34385</name>
</gene>
<protein>
    <submittedName>
        <fullName evidence="12">Pilus assembly protein</fullName>
    </submittedName>
</protein>
<keyword evidence="4 9" id="KW-0732">Signal</keyword>
<feature type="domain" description="Pili assembly chaperone C-terminal" evidence="11">
    <location>
        <begin position="177"/>
        <end position="238"/>
    </location>
</feature>
<dbReference type="Gene3D" id="2.60.40.10">
    <property type="entry name" value="Immunoglobulins"/>
    <property type="match status" value="2"/>
</dbReference>
<feature type="chain" id="PRO_5005267758" evidence="9">
    <location>
        <begin position="26"/>
        <end position="252"/>
    </location>
</feature>
<dbReference type="RefSeq" id="WP_048251251.1">
    <property type="nucleotide sequence ID" value="NZ_LDWR01000069.1"/>
</dbReference>
<evidence type="ECO:0000256" key="6">
    <source>
        <dbReference type="ARBA" id="ARBA00023186"/>
    </source>
</evidence>
<dbReference type="InterPro" id="IPR050643">
    <property type="entry name" value="Periplasmic_pilus_chap"/>
</dbReference>
<dbReference type="PATRIC" id="fig|292.27.peg.7825"/>
<evidence type="ECO:0000313" key="13">
    <source>
        <dbReference type="Proteomes" id="UP000036338"/>
    </source>
</evidence>
<accession>A0A0J5ZAV4</accession>
<dbReference type="SUPFAM" id="SSF49354">
    <property type="entry name" value="PapD-like"/>
    <property type="match status" value="1"/>
</dbReference>
<dbReference type="InterPro" id="IPR001829">
    <property type="entry name" value="Pili_assmbl_chaperone_bac"/>
</dbReference>
<dbReference type="GO" id="GO:0071555">
    <property type="term" value="P:cell wall organization"/>
    <property type="evidence" value="ECO:0007669"/>
    <property type="project" value="InterPro"/>
</dbReference>
<evidence type="ECO:0000256" key="9">
    <source>
        <dbReference type="SAM" id="SignalP"/>
    </source>
</evidence>
<dbReference type="InterPro" id="IPR013783">
    <property type="entry name" value="Ig-like_fold"/>
</dbReference>
<dbReference type="FunFam" id="2.60.40.10:FF:000458">
    <property type="entry name" value="Molecular chaperone FimC"/>
    <property type="match status" value="1"/>
</dbReference>
<keyword evidence="3" id="KW-1029">Fimbrium biogenesis</keyword>
<keyword evidence="7" id="KW-0393">Immunoglobulin domain</keyword>
<dbReference type="Proteomes" id="UP000036338">
    <property type="component" value="Unassembled WGS sequence"/>
</dbReference>
<evidence type="ECO:0000259" key="10">
    <source>
        <dbReference type="Pfam" id="PF00345"/>
    </source>
</evidence>
<dbReference type="PANTHER" id="PTHR30251">
    <property type="entry name" value="PILUS ASSEMBLY CHAPERONE"/>
    <property type="match status" value="1"/>
</dbReference>
<dbReference type="InterPro" id="IPR036316">
    <property type="entry name" value="Pili_assmbl_chap_C_dom_sf"/>
</dbReference>
<dbReference type="GO" id="GO:0030288">
    <property type="term" value="C:outer membrane-bounded periplasmic space"/>
    <property type="evidence" value="ECO:0007669"/>
    <property type="project" value="InterPro"/>
</dbReference>
<comment type="similarity">
    <text evidence="2 8">Belongs to the periplasmic pilus chaperone family.</text>
</comment>
<evidence type="ECO:0000256" key="1">
    <source>
        <dbReference type="ARBA" id="ARBA00004418"/>
    </source>
</evidence>
<organism evidence="12 13">
    <name type="scientific">Burkholderia cepacia</name>
    <name type="common">Pseudomonas cepacia</name>
    <dbReference type="NCBI Taxonomy" id="292"/>
    <lineage>
        <taxon>Bacteria</taxon>
        <taxon>Pseudomonadati</taxon>
        <taxon>Pseudomonadota</taxon>
        <taxon>Betaproteobacteria</taxon>
        <taxon>Burkholderiales</taxon>
        <taxon>Burkholderiaceae</taxon>
        <taxon>Burkholderia</taxon>
        <taxon>Burkholderia cepacia complex</taxon>
    </lineage>
</organism>
<evidence type="ECO:0000256" key="2">
    <source>
        <dbReference type="ARBA" id="ARBA00007399"/>
    </source>
</evidence>
<dbReference type="InterPro" id="IPR018046">
    <property type="entry name" value="Pili_assmbl_chaperone_CS"/>
</dbReference>
<keyword evidence="5" id="KW-0574">Periplasm</keyword>
<dbReference type="PRINTS" id="PR00969">
    <property type="entry name" value="CHAPERONPILI"/>
</dbReference>
<sequence>MNWNLPKAAAAFALLATLWSGGAHASVVITGTRVIFPGDSREVTVRLMNDGNAPALVQTWIDTGNEKEAPEQISVPFVLTPAMFRLDAGKGQSLRLIQTQESLPADRESLFWLNVLEIPPKASVEDSANRVQLAFRSRIKVMYRPSGLTGHPEAAADQLKWKLVRQMGGSGYAVEASNPSPYVVNLGVVNVDVGGQKHELKPNFVRPGETTEFPLPADVVAPASAVVEYSYIDDWGTVRPLKHSRVGGATHN</sequence>
<dbReference type="InterPro" id="IPR008962">
    <property type="entry name" value="PapD-like_sf"/>
</dbReference>
<keyword evidence="6 8" id="KW-0143">Chaperone</keyword>
<dbReference type="PROSITE" id="PS00635">
    <property type="entry name" value="PILI_CHAPERONE"/>
    <property type="match status" value="1"/>
</dbReference>
<feature type="signal peptide" evidence="9">
    <location>
        <begin position="1"/>
        <end position="25"/>
    </location>
</feature>